<accession>A0AA43XJE3</accession>
<evidence type="ECO:0000256" key="13">
    <source>
        <dbReference type="ARBA" id="ARBA00023306"/>
    </source>
</evidence>
<gene>
    <name evidence="16 18" type="primary">murB</name>
    <name evidence="18" type="ORF">ISALK_02300</name>
</gene>
<dbReference type="AlphaFoldDB" id="A0AA43XJE3"/>
<comment type="similarity">
    <text evidence="16">Belongs to the MurB family.</text>
</comment>
<dbReference type="RefSeq" id="WP_160718635.1">
    <property type="nucleotide sequence ID" value="NZ_SUMG01000002.1"/>
</dbReference>
<dbReference type="NCBIfam" id="NF010480">
    <property type="entry name" value="PRK13905.1"/>
    <property type="match status" value="1"/>
</dbReference>
<feature type="active site" description="Proton donor" evidence="16">
    <location>
        <position position="227"/>
    </location>
</feature>
<evidence type="ECO:0000256" key="16">
    <source>
        <dbReference type="HAMAP-Rule" id="MF_00037"/>
    </source>
</evidence>
<protein>
    <recommendedName>
        <fullName evidence="16">UDP-N-acetylenolpyruvoylglucosamine reductase</fullName>
        <ecNumber evidence="16">1.3.1.98</ecNumber>
    </recommendedName>
    <alternativeName>
        <fullName evidence="16">UDP-N-acetylmuramate dehydrogenase</fullName>
    </alternativeName>
</protein>
<dbReference type="InterPro" id="IPR011601">
    <property type="entry name" value="MurB_C"/>
</dbReference>
<dbReference type="PROSITE" id="PS51387">
    <property type="entry name" value="FAD_PCMH"/>
    <property type="match status" value="1"/>
</dbReference>
<dbReference type="PANTHER" id="PTHR21071">
    <property type="entry name" value="UDP-N-ACETYLENOLPYRUVOYLGLUCOSAMINE REDUCTASE"/>
    <property type="match status" value="1"/>
</dbReference>
<dbReference type="EC" id="1.3.1.98" evidence="16"/>
<name>A0AA43XJE3_9CLOT</name>
<dbReference type="GO" id="GO:0071555">
    <property type="term" value="P:cell wall organization"/>
    <property type="evidence" value="ECO:0007669"/>
    <property type="project" value="UniProtKB-KW"/>
</dbReference>
<organism evidence="18 19">
    <name type="scientific">Isachenkonia alkalipeptolytica</name>
    <dbReference type="NCBI Taxonomy" id="2565777"/>
    <lineage>
        <taxon>Bacteria</taxon>
        <taxon>Bacillati</taxon>
        <taxon>Bacillota</taxon>
        <taxon>Clostridia</taxon>
        <taxon>Eubacteriales</taxon>
        <taxon>Clostridiaceae</taxon>
        <taxon>Isachenkonia</taxon>
    </lineage>
</organism>
<evidence type="ECO:0000256" key="6">
    <source>
        <dbReference type="ARBA" id="ARBA00022618"/>
    </source>
</evidence>
<dbReference type="Pfam" id="PF02873">
    <property type="entry name" value="MurB_C"/>
    <property type="match status" value="1"/>
</dbReference>
<comment type="function">
    <text evidence="2 16">Cell wall formation.</text>
</comment>
<dbReference type="Gene3D" id="3.30.465.10">
    <property type="match status" value="1"/>
</dbReference>
<dbReference type="SUPFAM" id="SSF56194">
    <property type="entry name" value="Uridine diphospho-N-Acetylenolpyruvylglucosamine reductase, MurB, C-terminal domain"/>
    <property type="match status" value="1"/>
</dbReference>
<evidence type="ECO:0000256" key="10">
    <source>
        <dbReference type="ARBA" id="ARBA00022960"/>
    </source>
</evidence>
<reference evidence="18 19" key="1">
    <citation type="submission" date="2019-04" db="EMBL/GenBank/DDBJ databases">
        <title>Isachenkonia alkalipeptolytica gen. nov. sp. nov. a new anaerobic, alkiliphilic organothrophic bacterium capable to reduce synthesized ferrihydrite isolated from a soda lake.</title>
        <authorList>
            <person name="Toshchakov S.V."/>
            <person name="Zavarzina D.G."/>
            <person name="Zhilina T.N."/>
            <person name="Kostrikina N.A."/>
            <person name="Kublanov I.V."/>
        </authorList>
    </citation>
    <scope>NUCLEOTIDE SEQUENCE [LARGE SCALE GENOMIC DNA]</scope>
    <source>
        <strain evidence="18 19">Z-1701</strain>
    </source>
</reference>
<dbReference type="InterPro" id="IPR036635">
    <property type="entry name" value="MurB_C_sf"/>
</dbReference>
<comment type="cofactor">
    <cofactor evidence="1 16">
        <name>FAD</name>
        <dbReference type="ChEBI" id="CHEBI:57692"/>
    </cofactor>
</comment>
<feature type="active site" evidence="16">
    <location>
        <position position="177"/>
    </location>
</feature>
<dbReference type="GO" id="GO:0051301">
    <property type="term" value="P:cell division"/>
    <property type="evidence" value="ECO:0007669"/>
    <property type="project" value="UniProtKB-KW"/>
</dbReference>
<dbReference type="GO" id="GO:0009252">
    <property type="term" value="P:peptidoglycan biosynthetic process"/>
    <property type="evidence" value="ECO:0007669"/>
    <property type="project" value="UniProtKB-UniRule"/>
</dbReference>
<keyword evidence="8 16" id="KW-0274">FAD</keyword>
<keyword evidence="7 16" id="KW-0285">Flavoprotein</keyword>
<keyword evidence="10 16" id="KW-0133">Cell shape</keyword>
<dbReference type="NCBIfam" id="TIGR00179">
    <property type="entry name" value="murB"/>
    <property type="match status" value="1"/>
</dbReference>
<keyword evidence="11 16" id="KW-0573">Peptidoglycan synthesis</keyword>
<evidence type="ECO:0000313" key="18">
    <source>
        <dbReference type="EMBL" id="NBG87324.1"/>
    </source>
</evidence>
<dbReference type="Gene3D" id="3.90.78.10">
    <property type="entry name" value="UDP-N-acetylenolpyruvoylglucosamine reductase, C-terminal domain"/>
    <property type="match status" value="1"/>
</dbReference>
<evidence type="ECO:0000256" key="1">
    <source>
        <dbReference type="ARBA" id="ARBA00001974"/>
    </source>
</evidence>
<dbReference type="GO" id="GO:0008762">
    <property type="term" value="F:UDP-N-acetylmuramate dehydrogenase activity"/>
    <property type="evidence" value="ECO:0007669"/>
    <property type="project" value="UniProtKB-UniRule"/>
</dbReference>
<keyword evidence="12 16" id="KW-0560">Oxidoreductase</keyword>
<dbReference type="Gene3D" id="3.30.43.10">
    <property type="entry name" value="Uridine Diphospho-n-acetylenolpyruvylglucosamine Reductase, domain 2"/>
    <property type="match status" value="1"/>
</dbReference>
<feature type="domain" description="FAD-binding PCMH-type" evidence="17">
    <location>
        <begin position="32"/>
        <end position="198"/>
    </location>
</feature>
<evidence type="ECO:0000256" key="14">
    <source>
        <dbReference type="ARBA" id="ARBA00023316"/>
    </source>
</evidence>
<keyword evidence="19" id="KW-1185">Reference proteome</keyword>
<comment type="pathway">
    <text evidence="4 16">Cell wall biogenesis; peptidoglycan biosynthesis.</text>
</comment>
<evidence type="ECO:0000256" key="3">
    <source>
        <dbReference type="ARBA" id="ARBA00004496"/>
    </source>
</evidence>
<keyword evidence="13 16" id="KW-0131">Cell cycle</keyword>
<dbReference type="InterPro" id="IPR036318">
    <property type="entry name" value="FAD-bd_PCMH-like_sf"/>
</dbReference>
<dbReference type="PANTHER" id="PTHR21071:SF4">
    <property type="entry name" value="UDP-N-ACETYLENOLPYRUVOYLGLUCOSAMINE REDUCTASE"/>
    <property type="match status" value="1"/>
</dbReference>
<evidence type="ECO:0000256" key="12">
    <source>
        <dbReference type="ARBA" id="ARBA00023002"/>
    </source>
</evidence>
<keyword evidence="14 16" id="KW-0961">Cell wall biogenesis/degradation</keyword>
<dbReference type="GO" id="GO:0005829">
    <property type="term" value="C:cytosol"/>
    <property type="evidence" value="ECO:0007669"/>
    <property type="project" value="TreeGrafter"/>
</dbReference>
<dbReference type="GO" id="GO:0008360">
    <property type="term" value="P:regulation of cell shape"/>
    <property type="evidence" value="ECO:0007669"/>
    <property type="project" value="UniProtKB-KW"/>
</dbReference>
<evidence type="ECO:0000256" key="15">
    <source>
        <dbReference type="ARBA" id="ARBA00048914"/>
    </source>
</evidence>
<keyword evidence="9 16" id="KW-0521">NADP</keyword>
<evidence type="ECO:0000259" key="17">
    <source>
        <dbReference type="PROSITE" id="PS51387"/>
    </source>
</evidence>
<evidence type="ECO:0000256" key="2">
    <source>
        <dbReference type="ARBA" id="ARBA00003921"/>
    </source>
</evidence>
<evidence type="ECO:0000256" key="11">
    <source>
        <dbReference type="ARBA" id="ARBA00022984"/>
    </source>
</evidence>
<dbReference type="InterPro" id="IPR003170">
    <property type="entry name" value="MurB"/>
</dbReference>
<dbReference type="EMBL" id="SUMG01000002">
    <property type="protein sequence ID" value="NBG87324.1"/>
    <property type="molecule type" value="Genomic_DNA"/>
</dbReference>
<comment type="catalytic activity">
    <reaction evidence="15 16">
        <text>UDP-N-acetyl-alpha-D-muramate + NADP(+) = UDP-N-acetyl-3-O-(1-carboxyvinyl)-alpha-D-glucosamine + NADPH + H(+)</text>
        <dbReference type="Rhea" id="RHEA:12248"/>
        <dbReference type="ChEBI" id="CHEBI:15378"/>
        <dbReference type="ChEBI" id="CHEBI:57783"/>
        <dbReference type="ChEBI" id="CHEBI:58349"/>
        <dbReference type="ChEBI" id="CHEBI:68483"/>
        <dbReference type="ChEBI" id="CHEBI:70757"/>
        <dbReference type="EC" id="1.3.1.98"/>
    </reaction>
</comment>
<dbReference type="SUPFAM" id="SSF56176">
    <property type="entry name" value="FAD-binding/transporter-associated domain-like"/>
    <property type="match status" value="1"/>
</dbReference>
<evidence type="ECO:0000256" key="8">
    <source>
        <dbReference type="ARBA" id="ARBA00022827"/>
    </source>
</evidence>
<evidence type="ECO:0000256" key="9">
    <source>
        <dbReference type="ARBA" id="ARBA00022857"/>
    </source>
</evidence>
<evidence type="ECO:0000256" key="7">
    <source>
        <dbReference type="ARBA" id="ARBA00022630"/>
    </source>
</evidence>
<dbReference type="InterPro" id="IPR016166">
    <property type="entry name" value="FAD-bd_PCMH"/>
</dbReference>
<keyword evidence="6 16" id="KW-0132">Cell division</keyword>
<evidence type="ECO:0000256" key="4">
    <source>
        <dbReference type="ARBA" id="ARBA00004752"/>
    </source>
</evidence>
<comment type="subcellular location">
    <subcellularLocation>
        <location evidence="3 16">Cytoplasm</location>
    </subcellularLocation>
</comment>
<evidence type="ECO:0000313" key="19">
    <source>
        <dbReference type="Proteomes" id="UP000449710"/>
    </source>
</evidence>
<dbReference type="Pfam" id="PF01565">
    <property type="entry name" value="FAD_binding_4"/>
    <property type="match status" value="1"/>
</dbReference>
<dbReference type="GO" id="GO:0071949">
    <property type="term" value="F:FAD binding"/>
    <property type="evidence" value="ECO:0007669"/>
    <property type="project" value="InterPro"/>
</dbReference>
<evidence type="ECO:0000256" key="5">
    <source>
        <dbReference type="ARBA" id="ARBA00022490"/>
    </source>
</evidence>
<dbReference type="InterPro" id="IPR006094">
    <property type="entry name" value="Oxid_FAD_bind_N"/>
</dbReference>
<dbReference type="HAMAP" id="MF_00037">
    <property type="entry name" value="MurB"/>
    <property type="match status" value="1"/>
</dbReference>
<dbReference type="InterPro" id="IPR016167">
    <property type="entry name" value="FAD-bd_PCMH_sub1"/>
</dbReference>
<dbReference type="Proteomes" id="UP000449710">
    <property type="component" value="Unassembled WGS sequence"/>
</dbReference>
<keyword evidence="5 16" id="KW-0963">Cytoplasm</keyword>
<feature type="active site" evidence="16">
    <location>
        <position position="297"/>
    </location>
</feature>
<proteinExistence type="inferred from homology"/>
<dbReference type="InterPro" id="IPR016169">
    <property type="entry name" value="FAD-bd_PCMH_sub2"/>
</dbReference>
<sequence length="304" mass="33462">MNKTKILETLQKTVDDNRILTDEPMKNHTSFKIGGPADFLVLPEKMEEITETVKSLKREKIPYMIIGNASNLLVRDKGIRGVVIKLGESYNRVTIEGTRVTAESGILLSRLAKRIAKASLKGFEFASGIPGSLGGAVFMNAGAYGGEMKDVITSVKALDDRGRVITFRNDELELGYRSSILQKKEYAVLEVVMELETGSPEEIYGKIQELDQKRTTKQPIHLPSAGSVFKRPEGYFAGKLIEDSNLKGCRVGGAEVSTLHSGFIVNQGGATAQDVIDLVEKVQKTVKEQFGVDLERELRIIGEE</sequence>
<comment type="caution">
    <text evidence="18">The sequence shown here is derived from an EMBL/GenBank/DDBJ whole genome shotgun (WGS) entry which is preliminary data.</text>
</comment>